<dbReference type="SUPFAM" id="SSF53335">
    <property type="entry name" value="S-adenosyl-L-methionine-dependent methyltransferases"/>
    <property type="match status" value="1"/>
</dbReference>
<accession>A0A919CIC9</accession>
<dbReference type="AlphaFoldDB" id="A0A919CIC9"/>
<dbReference type="Pfam" id="PF13649">
    <property type="entry name" value="Methyltransf_25"/>
    <property type="match status" value="1"/>
</dbReference>
<proteinExistence type="predicted"/>
<evidence type="ECO:0000313" key="2">
    <source>
        <dbReference type="EMBL" id="GHD27660.1"/>
    </source>
</evidence>
<dbReference type="Gene3D" id="3.40.50.150">
    <property type="entry name" value="Vaccinia Virus protein VP39"/>
    <property type="match status" value="1"/>
</dbReference>
<dbReference type="Gene3D" id="2.20.130.10">
    <property type="entry name" value="CAC2371-like domains"/>
    <property type="match status" value="1"/>
</dbReference>
<gene>
    <name evidence="2" type="ORF">GCM10007147_26890</name>
</gene>
<organism evidence="2 3">
    <name type="scientific">Nocardiopsis kunsanensis</name>
    <dbReference type="NCBI Taxonomy" id="141693"/>
    <lineage>
        <taxon>Bacteria</taxon>
        <taxon>Bacillati</taxon>
        <taxon>Actinomycetota</taxon>
        <taxon>Actinomycetes</taxon>
        <taxon>Streptosporangiales</taxon>
        <taxon>Nocardiopsidaceae</taxon>
        <taxon>Nocardiopsis</taxon>
    </lineage>
</organism>
<dbReference type="InterPro" id="IPR029063">
    <property type="entry name" value="SAM-dependent_MTases_sf"/>
</dbReference>
<comment type="caution">
    <text evidence="2">The sequence shown here is derived from an EMBL/GenBank/DDBJ whole genome shotgun (WGS) entry which is preliminary data.</text>
</comment>
<dbReference type="InterPro" id="IPR041698">
    <property type="entry name" value="Methyltransf_25"/>
</dbReference>
<name>A0A919CIC9_9ACTN</name>
<dbReference type="Proteomes" id="UP000654947">
    <property type="component" value="Unassembled WGS sequence"/>
</dbReference>
<feature type="domain" description="Methyltransferase" evidence="1">
    <location>
        <begin position="60"/>
        <end position="155"/>
    </location>
</feature>
<reference evidence="2 3" key="1">
    <citation type="journal article" date="2014" name="Int. J. Syst. Evol. Microbiol.">
        <title>Complete genome sequence of Corynebacterium casei LMG S-19264T (=DSM 44701T), isolated from a smear-ripened cheese.</title>
        <authorList>
            <consortium name="US DOE Joint Genome Institute (JGI-PGF)"/>
            <person name="Walter F."/>
            <person name="Albersmeier A."/>
            <person name="Kalinowski J."/>
            <person name="Ruckert C."/>
        </authorList>
    </citation>
    <scope>NUCLEOTIDE SEQUENCE [LARGE SCALE GENOMIC DNA]</scope>
    <source>
        <strain evidence="2 3">KCTC 19473</strain>
    </source>
</reference>
<protein>
    <recommendedName>
        <fullName evidence="1">Methyltransferase domain-containing protein</fullName>
    </recommendedName>
</protein>
<keyword evidence="3" id="KW-1185">Reference proteome</keyword>
<sequence length="265" mass="29575">MADMNGTSWIDGSSNRCGHEGDLYGGLVAEIFPVLAPPELWLDDEEVQRSFIHESGSRSILELGAGYGRVLFRLAQDKLEVHGIEASRDMVLQAKPYAEERNIDPSFITVGDFRDSGTWPEYTVDAVICTDATICLLPDSFALEKVVAAAVAHLSGEGQMMWTLPSGQSQNHQAPAQPTVTVEHGSFRYVIREESILSDKNDELLTLKEIIKFCPHGSLVQRHSALHRRALFQPSEVVRLFRQYGLEKISTHGLQDRVVIRGRFK</sequence>
<dbReference type="EMBL" id="BMXL01000013">
    <property type="protein sequence ID" value="GHD27660.1"/>
    <property type="molecule type" value="Genomic_DNA"/>
</dbReference>
<dbReference type="CDD" id="cd02440">
    <property type="entry name" value="AdoMet_MTases"/>
    <property type="match status" value="1"/>
</dbReference>
<evidence type="ECO:0000313" key="3">
    <source>
        <dbReference type="Proteomes" id="UP000654947"/>
    </source>
</evidence>
<evidence type="ECO:0000259" key="1">
    <source>
        <dbReference type="Pfam" id="PF13649"/>
    </source>
</evidence>